<dbReference type="CDD" id="cd00093">
    <property type="entry name" value="HTH_XRE"/>
    <property type="match status" value="1"/>
</dbReference>
<dbReference type="PROSITE" id="PS50943">
    <property type="entry name" value="HTH_CROC1"/>
    <property type="match status" value="1"/>
</dbReference>
<evidence type="ECO:0000313" key="3">
    <source>
        <dbReference type="EMBL" id="MFC7364497.1"/>
    </source>
</evidence>
<reference evidence="4" key="1">
    <citation type="journal article" date="2019" name="Int. J. Syst. Evol. Microbiol.">
        <title>The Global Catalogue of Microorganisms (GCM) 10K type strain sequencing project: providing services to taxonomists for standard genome sequencing and annotation.</title>
        <authorList>
            <consortium name="The Broad Institute Genomics Platform"/>
            <consortium name="The Broad Institute Genome Sequencing Center for Infectious Disease"/>
            <person name="Wu L."/>
            <person name="Ma J."/>
        </authorList>
    </citation>
    <scope>NUCLEOTIDE SEQUENCE [LARGE SCALE GENOMIC DNA]</scope>
    <source>
        <strain evidence="4">JCM 4738</strain>
    </source>
</reference>
<dbReference type="PANTHER" id="PTHR46558">
    <property type="entry name" value="TRACRIPTIONAL REGULATORY PROTEIN-RELATED-RELATED"/>
    <property type="match status" value="1"/>
</dbReference>
<feature type="domain" description="HTH cro/C1-type" evidence="2">
    <location>
        <begin position="6"/>
        <end position="60"/>
    </location>
</feature>
<evidence type="ECO:0000313" key="4">
    <source>
        <dbReference type="Proteomes" id="UP001596483"/>
    </source>
</evidence>
<evidence type="ECO:0000259" key="2">
    <source>
        <dbReference type="PROSITE" id="PS50943"/>
    </source>
</evidence>
<dbReference type="PANTHER" id="PTHR46558:SF14">
    <property type="entry name" value="HTH-TYPE TRANSCRIPTIONAL REGULATOR ANSR"/>
    <property type="match status" value="1"/>
</dbReference>
<dbReference type="Proteomes" id="UP001596483">
    <property type="component" value="Unassembled WGS sequence"/>
</dbReference>
<dbReference type="RefSeq" id="WP_157297333.1">
    <property type="nucleotide sequence ID" value="NZ_JBHTCT010000011.1"/>
</dbReference>
<name>A0ABW2NEK9_9BACL</name>
<dbReference type="SUPFAM" id="SSF47413">
    <property type="entry name" value="lambda repressor-like DNA-binding domains"/>
    <property type="match status" value="1"/>
</dbReference>
<dbReference type="EMBL" id="JBHTCT010000011">
    <property type="protein sequence ID" value="MFC7364497.1"/>
    <property type="molecule type" value="Genomic_DNA"/>
</dbReference>
<comment type="caution">
    <text evidence="3">The sequence shown here is derived from an EMBL/GenBank/DDBJ whole genome shotgun (WGS) entry which is preliminary data.</text>
</comment>
<keyword evidence="1" id="KW-0238">DNA-binding</keyword>
<dbReference type="InterPro" id="IPR001387">
    <property type="entry name" value="Cro/C1-type_HTH"/>
</dbReference>
<gene>
    <name evidence="3" type="ORF">ACFQQH_05070</name>
</gene>
<proteinExistence type="predicted"/>
<dbReference type="Gene3D" id="1.10.260.40">
    <property type="entry name" value="lambda repressor-like DNA-binding domains"/>
    <property type="match status" value="1"/>
</dbReference>
<dbReference type="SMART" id="SM00530">
    <property type="entry name" value="HTH_XRE"/>
    <property type="match status" value="1"/>
</dbReference>
<sequence length="140" mass="16392">MLTKRLKLLRNQEKLTQAQMAEKVGVARTTYAMYEQGNREPDNKTLARIADYFGVSTDYLLGRTDIPEMAGSKPAEPKEVPLHVRMGIPDEKYEELTPYYQKVLDWFLQRKDLAFHDRPEDIVEELPKYAPIYEKLKDKL</sequence>
<organism evidence="3 4">
    <name type="scientific">Bhargavaea changchunensis</name>
    <dbReference type="NCBI Taxonomy" id="2134037"/>
    <lineage>
        <taxon>Bacteria</taxon>
        <taxon>Bacillati</taxon>
        <taxon>Bacillota</taxon>
        <taxon>Bacilli</taxon>
        <taxon>Bacillales</taxon>
        <taxon>Caryophanaceae</taxon>
        <taxon>Bhargavaea</taxon>
    </lineage>
</organism>
<dbReference type="InterPro" id="IPR010982">
    <property type="entry name" value="Lambda_DNA-bd_dom_sf"/>
</dbReference>
<protein>
    <submittedName>
        <fullName evidence="3">Helix-turn-helix domain-containing protein</fullName>
    </submittedName>
</protein>
<keyword evidence="4" id="KW-1185">Reference proteome</keyword>
<dbReference type="Pfam" id="PF12844">
    <property type="entry name" value="HTH_19"/>
    <property type="match status" value="1"/>
</dbReference>
<accession>A0ABW2NEK9</accession>
<evidence type="ECO:0000256" key="1">
    <source>
        <dbReference type="ARBA" id="ARBA00023125"/>
    </source>
</evidence>